<gene>
    <name evidence="2" type="ORF">RM529_05235</name>
</gene>
<dbReference type="Gene3D" id="1.50.10.10">
    <property type="match status" value="1"/>
</dbReference>
<sequence>MRIEEAGHEEVIVPLDLQWSERMVLSVMEENPVPWERSFGDRKYWNYTDGLVLTGINELYKTTRNSQYGNIILDYLNAHKDGIPGYKANHYNIDMINTGKLLFDVYKKTGDTSYLHTLKMLRTQLSDQPRTESGGFWHKKIYPNQMWLDGLYMGLPFYTRYTMTFENGENLNDIIHQFDLIQKNNLDEKTGLLYHGWDESKKMEWADKRTGTSPQFWSRSLGWYMMALVDVLDYFPKDHKGRVKLINYLNTLSTSLVKYQDPSGLWFQVPDKGSLGENYLEASGSLMFAYAFAKGAKKGYLPQFFLDVANNTFDGVLKNLIEVNDDGHLYLNQICSSAGLGGNPYRDGSFRYYTKEAKQVVNDPHGTGSFILAALELGR</sequence>
<evidence type="ECO:0000313" key="2">
    <source>
        <dbReference type="EMBL" id="MDT0649536.1"/>
    </source>
</evidence>
<dbReference type="InterPro" id="IPR012341">
    <property type="entry name" value="6hp_glycosidase-like_sf"/>
</dbReference>
<dbReference type="RefSeq" id="WP_311483697.1">
    <property type="nucleotide sequence ID" value="NZ_JAVRHP010000017.1"/>
</dbReference>
<dbReference type="EMBL" id="JAVRHP010000017">
    <property type="protein sequence ID" value="MDT0649536.1"/>
    <property type="molecule type" value="Genomic_DNA"/>
</dbReference>
<proteinExistence type="predicted"/>
<organism evidence="2 3">
    <name type="scientific">Autumnicola edwardsiae</name>
    <dbReference type="NCBI Taxonomy" id="3075594"/>
    <lineage>
        <taxon>Bacteria</taxon>
        <taxon>Pseudomonadati</taxon>
        <taxon>Bacteroidota</taxon>
        <taxon>Flavobacteriia</taxon>
        <taxon>Flavobacteriales</taxon>
        <taxon>Flavobacteriaceae</taxon>
        <taxon>Autumnicola</taxon>
    </lineage>
</organism>
<keyword evidence="3" id="KW-1185">Reference proteome</keyword>
<dbReference type="Proteomes" id="UP001248819">
    <property type="component" value="Unassembled WGS sequence"/>
</dbReference>
<evidence type="ECO:0000256" key="1">
    <source>
        <dbReference type="ARBA" id="ARBA00022801"/>
    </source>
</evidence>
<dbReference type="PANTHER" id="PTHR33886">
    <property type="entry name" value="UNSATURATED RHAMNOGALACTURONAN HYDROLASE (EUROFUNG)"/>
    <property type="match status" value="1"/>
</dbReference>
<keyword evidence="1 2" id="KW-0378">Hydrolase</keyword>
<dbReference type="InterPro" id="IPR008928">
    <property type="entry name" value="6-hairpin_glycosidase_sf"/>
</dbReference>
<dbReference type="PANTHER" id="PTHR33886:SF8">
    <property type="entry name" value="UNSATURATED RHAMNOGALACTURONAN HYDROLASE (EUROFUNG)"/>
    <property type="match status" value="1"/>
</dbReference>
<protein>
    <submittedName>
        <fullName evidence="2">Glycoside hydrolase family 88 protein</fullName>
    </submittedName>
</protein>
<dbReference type="GO" id="GO:0016787">
    <property type="term" value="F:hydrolase activity"/>
    <property type="evidence" value="ECO:0007669"/>
    <property type="project" value="UniProtKB-KW"/>
</dbReference>
<dbReference type="InterPro" id="IPR052043">
    <property type="entry name" value="PolySaccharide_Degr_Enz"/>
</dbReference>
<dbReference type="Pfam" id="PF07470">
    <property type="entry name" value="Glyco_hydro_88"/>
    <property type="match status" value="1"/>
</dbReference>
<comment type="caution">
    <text evidence="2">The sequence shown here is derived from an EMBL/GenBank/DDBJ whole genome shotgun (WGS) entry which is preliminary data.</text>
</comment>
<accession>A0ABU3CT46</accession>
<dbReference type="SUPFAM" id="SSF48208">
    <property type="entry name" value="Six-hairpin glycosidases"/>
    <property type="match status" value="1"/>
</dbReference>
<reference evidence="2 3" key="1">
    <citation type="submission" date="2023-09" db="EMBL/GenBank/DDBJ databases">
        <authorList>
            <person name="Rey-Velasco X."/>
        </authorList>
    </citation>
    <scope>NUCLEOTIDE SEQUENCE [LARGE SCALE GENOMIC DNA]</scope>
    <source>
        <strain evidence="2 3">F297</strain>
    </source>
</reference>
<name>A0ABU3CT46_9FLAO</name>
<evidence type="ECO:0000313" key="3">
    <source>
        <dbReference type="Proteomes" id="UP001248819"/>
    </source>
</evidence>
<dbReference type="InterPro" id="IPR010905">
    <property type="entry name" value="Glyco_hydro_88"/>
</dbReference>